<keyword evidence="5" id="KW-1185">Reference proteome</keyword>
<dbReference type="EMBL" id="BLLF01001346">
    <property type="protein sequence ID" value="GFH18736.1"/>
    <property type="molecule type" value="Genomic_DNA"/>
</dbReference>
<dbReference type="Pfam" id="PF00400">
    <property type="entry name" value="WD40"/>
    <property type="match status" value="1"/>
</dbReference>
<dbReference type="Gene3D" id="2.130.10.10">
    <property type="entry name" value="YVTN repeat-like/Quinoprotein amine dehydrogenase"/>
    <property type="match status" value="1"/>
</dbReference>
<dbReference type="SMART" id="SM00320">
    <property type="entry name" value="WD40"/>
    <property type="match status" value="3"/>
</dbReference>
<evidence type="ECO:0000256" key="1">
    <source>
        <dbReference type="ARBA" id="ARBA00022574"/>
    </source>
</evidence>
<dbReference type="InterPro" id="IPR015943">
    <property type="entry name" value="WD40/YVTN_repeat-like_dom_sf"/>
</dbReference>
<dbReference type="Pfam" id="PF05018">
    <property type="entry name" value="CFA20_dom"/>
    <property type="match status" value="1"/>
</dbReference>
<feature type="domain" description="CFA20" evidence="3">
    <location>
        <begin position="6"/>
        <end position="114"/>
    </location>
</feature>
<dbReference type="InterPro" id="IPR007714">
    <property type="entry name" value="CFA20_dom"/>
</dbReference>
<dbReference type="Proteomes" id="UP000485058">
    <property type="component" value="Unassembled WGS sequence"/>
</dbReference>
<dbReference type="PANTHER" id="PTHR13720">
    <property type="entry name" value="WD-40 REPEAT PROTEIN"/>
    <property type="match status" value="1"/>
</dbReference>
<protein>
    <recommendedName>
        <fullName evidence="3">CFA20 domain-containing protein</fullName>
    </recommendedName>
</protein>
<dbReference type="SUPFAM" id="SSF69322">
    <property type="entry name" value="Tricorn protease domain 2"/>
    <property type="match status" value="1"/>
</dbReference>
<accession>A0A699ZI45</accession>
<keyword evidence="2" id="KW-0677">Repeat</keyword>
<name>A0A699ZI45_HAELA</name>
<dbReference type="InterPro" id="IPR050630">
    <property type="entry name" value="WD_repeat_EMAP"/>
</dbReference>
<dbReference type="InterPro" id="IPR001680">
    <property type="entry name" value="WD40_rpt"/>
</dbReference>
<dbReference type="AlphaFoldDB" id="A0A699ZI45"/>
<dbReference type="PANTHER" id="PTHR13720:SF24">
    <property type="entry name" value="WD REPEAT-CONTAINING PROTEIN 90"/>
    <property type="match status" value="1"/>
</dbReference>
<keyword evidence="1" id="KW-0853">WD repeat</keyword>
<organism evidence="4 5">
    <name type="scientific">Haematococcus lacustris</name>
    <name type="common">Green alga</name>
    <name type="synonym">Haematococcus pluvialis</name>
    <dbReference type="NCBI Taxonomy" id="44745"/>
    <lineage>
        <taxon>Eukaryota</taxon>
        <taxon>Viridiplantae</taxon>
        <taxon>Chlorophyta</taxon>
        <taxon>core chlorophytes</taxon>
        <taxon>Chlorophyceae</taxon>
        <taxon>CS clade</taxon>
        <taxon>Chlamydomonadales</taxon>
        <taxon>Haematococcaceae</taxon>
        <taxon>Haematococcus</taxon>
    </lineage>
</organism>
<proteinExistence type="predicted"/>
<evidence type="ECO:0000259" key="3">
    <source>
        <dbReference type="Pfam" id="PF05018"/>
    </source>
</evidence>
<gene>
    <name evidence="4" type="ORF">HaLaN_15587</name>
</gene>
<evidence type="ECO:0000256" key="2">
    <source>
        <dbReference type="ARBA" id="ARBA00022737"/>
    </source>
</evidence>
<evidence type="ECO:0000313" key="5">
    <source>
        <dbReference type="Proteomes" id="UP000485058"/>
    </source>
</evidence>
<comment type="caution">
    <text evidence="4">The sequence shown here is derived from an EMBL/GenBank/DDBJ whole genome shotgun (WGS) entry which is preliminary data.</text>
</comment>
<reference evidence="4 5" key="1">
    <citation type="submission" date="2020-02" db="EMBL/GenBank/DDBJ databases">
        <title>Draft genome sequence of Haematococcus lacustris strain NIES-144.</title>
        <authorList>
            <person name="Morimoto D."/>
            <person name="Nakagawa S."/>
            <person name="Yoshida T."/>
            <person name="Sawayama S."/>
        </authorList>
    </citation>
    <scope>NUCLEOTIDE SEQUENCE [LARGE SCALE GENOMIC DNA]</scope>
    <source>
        <strain evidence="4 5">NIES-144</strain>
    </source>
</reference>
<evidence type="ECO:0000313" key="4">
    <source>
        <dbReference type="EMBL" id="GFH18736.1"/>
    </source>
</evidence>
<sequence>MLQARVKVTPVKVFVIHLEVQTQDQNVHRISISSMYRTESLQRKSNGIQIPFTQSSHRWCIMAVDLVTALRKYTTSPLSCLRSAQLCSWLTLRALFTSDLKFSLQTLPRDMALSHALDSSLFEFVWLPQEPLDVGCADVMPVSRRMTADKRPSSSSSAGEFARSLVWPPHSDELVFTASSVIVAMAAQAGGAQRFFLGHTAPVVALAFDGEGRLMASAQDGRQAVIRVWDFRSRQCLAILNGHASGMLGLDVSADGRALLGVGQDSACRQLIVLWDISHLRSGGKPTVLAQSTTEYNIKVARFSAYEEDHLVTAGRDNVRMYRLKAGQLRGVTVRTGAPSKQASDHCCVAATVELHL</sequence>